<protein>
    <submittedName>
        <fullName evidence="5">Kelch repeat protein-like protein</fullName>
    </submittedName>
</protein>
<keyword evidence="1" id="KW-0880">Kelch repeat</keyword>
<dbReference type="Proteomes" id="UP000799778">
    <property type="component" value="Unassembled WGS sequence"/>
</dbReference>
<feature type="compositionally biased region" description="Basic and acidic residues" evidence="3">
    <location>
        <begin position="705"/>
        <end position="715"/>
    </location>
</feature>
<organism evidence="5 6">
    <name type="scientific">Aaosphaeria arxii CBS 175.79</name>
    <dbReference type="NCBI Taxonomy" id="1450172"/>
    <lineage>
        <taxon>Eukaryota</taxon>
        <taxon>Fungi</taxon>
        <taxon>Dikarya</taxon>
        <taxon>Ascomycota</taxon>
        <taxon>Pezizomycotina</taxon>
        <taxon>Dothideomycetes</taxon>
        <taxon>Pleosporomycetidae</taxon>
        <taxon>Pleosporales</taxon>
        <taxon>Pleosporales incertae sedis</taxon>
        <taxon>Aaosphaeria</taxon>
    </lineage>
</organism>
<keyword evidence="4" id="KW-0472">Membrane</keyword>
<keyword evidence="4" id="KW-1133">Transmembrane helix</keyword>
<feature type="region of interest" description="Disordered" evidence="3">
    <location>
        <begin position="697"/>
        <end position="734"/>
    </location>
</feature>
<feature type="region of interest" description="Disordered" evidence="3">
    <location>
        <begin position="31"/>
        <end position="54"/>
    </location>
</feature>
<name>A0A6A5X697_9PLEO</name>
<dbReference type="Gene3D" id="2.120.10.80">
    <property type="entry name" value="Kelch-type beta propeller"/>
    <property type="match status" value="2"/>
</dbReference>
<keyword evidence="2" id="KW-0677">Repeat</keyword>
<evidence type="ECO:0000256" key="4">
    <source>
        <dbReference type="SAM" id="Phobius"/>
    </source>
</evidence>
<dbReference type="GeneID" id="54281485"/>
<feature type="region of interest" description="Disordered" evidence="3">
    <location>
        <begin position="599"/>
        <end position="625"/>
    </location>
</feature>
<feature type="transmembrane region" description="Helical" evidence="4">
    <location>
        <begin position="646"/>
        <end position="672"/>
    </location>
</feature>
<keyword evidence="6" id="KW-1185">Reference proteome</keyword>
<dbReference type="Pfam" id="PF24681">
    <property type="entry name" value="Kelch_KLHDC2_KLHL20_DRC7"/>
    <property type="match status" value="1"/>
</dbReference>
<evidence type="ECO:0000256" key="1">
    <source>
        <dbReference type="ARBA" id="ARBA00022441"/>
    </source>
</evidence>
<feature type="region of interest" description="Disordered" evidence="3">
    <location>
        <begin position="759"/>
        <end position="779"/>
    </location>
</feature>
<gene>
    <name evidence="5" type="ORF">BU24DRAFT_360157</name>
</gene>
<dbReference type="EMBL" id="ML978083">
    <property type="protein sequence ID" value="KAF2008508.1"/>
    <property type="molecule type" value="Genomic_DNA"/>
</dbReference>
<proteinExistence type="predicted"/>
<dbReference type="AlphaFoldDB" id="A0A6A5X697"/>
<dbReference type="SUPFAM" id="SSF117281">
    <property type="entry name" value="Kelch motif"/>
    <property type="match status" value="1"/>
</dbReference>
<evidence type="ECO:0000313" key="6">
    <source>
        <dbReference type="Proteomes" id="UP000799778"/>
    </source>
</evidence>
<sequence>MEGVEASSALPPSGRRKSVFMEVGLVDEATIRRERSPAPTLNADHSPSSLRPSRFVRFQSSDNIVEEEEEVHGEDHDIDSEKDDDVQPDVVVAYPNNYGASRFYRVGILAIVLALMLPVLQTNPTSFMGVRGGVIPREQMERSSLMKREDTNTEVCKRWSHQSAIVNGTLYIYGGRSTTEAKQTSNTWGNDFLSLDLTKSWQISNPSLTGLPRPSGPPEVSNGYLWASHESLYLYGGEFSDDPQGTPTAFSTWEYKIGSKEWVEHKDPKTSAGQNAEEDGQSVQRSAEGAGFSVRALGRGWYFGGHLDFLTTEGWSIDIERIYLKGLLEYTFPGFSNNGVKSLTDGKTAGSEGVYRNITEGGLQDTAGFTERADGLLLYVPGFGDEGLLLGLTGGINDSFTQMNVIDVYDISKSQWYKQNTNGKMPNYRVNPCAVVAAAADGSSYNVYMFGGQNLQPFKNQTQYDDMWILSVPSFTWIEVDMESQSVPYARAGHSCHIWDGQMIVIGGYVGEELTCESPGIYVFNTSSLSWSDQFTALTGENALQAFNGKEDERGNPLAQQANQRGFDSKAGLEGSYGYFVPDKVQSVIGGEATGGATLTAPVQTPSEGPLKTGKPHTYTVTGPNGGIITEISDPSNRGGSDGPNVGAIVAGTIAGVFAIIAAYFAFCAWIYRKQVKIWKNHAAMIAARAEKEKTEGATAVTMSSHKDSSERTARDALFPPSSSGTSARQHPPSIADEIRLSNERTAYTGAAGVAGGGTDAIGRRSSISSSTDDLLAGQEPSFWGAKGVLLNPRRSLRVINRD</sequence>
<evidence type="ECO:0000256" key="2">
    <source>
        <dbReference type="ARBA" id="ARBA00022737"/>
    </source>
</evidence>
<reference evidence="5" key="1">
    <citation type="journal article" date="2020" name="Stud. Mycol.">
        <title>101 Dothideomycetes genomes: a test case for predicting lifestyles and emergence of pathogens.</title>
        <authorList>
            <person name="Haridas S."/>
            <person name="Albert R."/>
            <person name="Binder M."/>
            <person name="Bloem J."/>
            <person name="Labutti K."/>
            <person name="Salamov A."/>
            <person name="Andreopoulos B."/>
            <person name="Baker S."/>
            <person name="Barry K."/>
            <person name="Bills G."/>
            <person name="Bluhm B."/>
            <person name="Cannon C."/>
            <person name="Castanera R."/>
            <person name="Culley D."/>
            <person name="Daum C."/>
            <person name="Ezra D."/>
            <person name="Gonzalez J."/>
            <person name="Henrissat B."/>
            <person name="Kuo A."/>
            <person name="Liang C."/>
            <person name="Lipzen A."/>
            <person name="Lutzoni F."/>
            <person name="Magnuson J."/>
            <person name="Mondo S."/>
            <person name="Nolan M."/>
            <person name="Ohm R."/>
            <person name="Pangilinan J."/>
            <person name="Park H.-J."/>
            <person name="Ramirez L."/>
            <person name="Alfaro M."/>
            <person name="Sun H."/>
            <person name="Tritt A."/>
            <person name="Yoshinaga Y."/>
            <person name="Zwiers L.-H."/>
            <person name="Turgeon B."/>
            <person name="Goodwin S."/>
            <person name="Spatafora J."/>
            <person name="Crous P."/>
            <person name="Grigoriev I."/>
        </authorList>
    </citation>
    <scope>NUCLEOTIDE SEQUENCE</scope>
    <source>
        <strain evidence="5">CBS 175.79</strain>
    </source>
</reference>
<dbReference type="PANTHER" id="PTHR46093:SF18">
    <property type="entry name" value="FIBRONECTIN TYPE-III DOMAIN-CONTAINING PROTEIN"/>
    <property type="match status" value="1"/>
</dbReference>
<dbReference type="RefSeq" id="XP_033376847.1">
    <property type="nucleotide sequence ID" value="XM_033524088.1"/>
</dbReference>
<evidence type="ECO:0000313" key="5">
    <source>
        <dbReference type="EMBL" id="KAF2008508.1"/>
    </source>
</evidence>
<dbReference type="OrthoDB" id="10251809at2759"/>
<evidence type="ECO:0000256" key="3">
    <source>
        <dbReference type="SAM" id="MobiDB-lite"/>
    </source>
</evidence>
<dbReference type="PANTHER" id="PTHR46093">
    <property type="entry name" value="ACYL-COA-BINDING DOMAIN-CONTAINING PROTEIN 5"/>
    <property type="match status" value="1"/>
</dbReference>
<dbReference type="InterPro" id="IPR015915">
    <property type="entry name" value="Kelch-typ_b-propeller"/>
</dbReference>
<feature type="region of interest" description="Disordered" evidence="3">
    <location>
        <begin position="266"/>
        <end position="287"/>
    </location>
</feature>
<keyword evidence="4" id="KW-0812">Transmembrane</keyword>
<accession>A0A6A5X697</accession>